<sequence length="139" mass="16387">MLVNMEIDSDIDAQLALPKDAINYNKCSLCQKLLSVPPIMTASSEKNQYVCGRCKDVKCETYTRNTLFENIARYLSFPCTYENCTEIIPWGLVELHEEECTHRKIRCPIYYQECDEEIEITKLKSHFEEKTYIELEIWQ</sequence>
<dbReference type="SUPFAM" id="SSF49599">
    <property type="entry name" value="TRAF domain-like"/>
    <property type="match status" value="1"/>
</dbReference>
<keyword evidence="2" id="KW-1185">Reference proteome</keyword>
<name>A0AAV8YCY2_9CUCU</name>
<comment type="caution">
    <text evidence="1">The sequence shown here is derived from an EMBL/GenBank/DDBJ whole genome shotgun (WGS) entry which is preliminary data.</text>
</comment>
<protein>
    <recommendedName>
        <fullName evidence="3">TRAF-type domain-containing protein</fullName>
    </recommendedName>
</protein>
<evidence type="ECO:0008006" key="3">
    <source>
        <dbReference type="Google" id="ProtNLM"/>
    </source>
</evidence>
<dbReference type="PANTHER" id="PTHR10315">
    <property type="entry name" value="E3 UBIQUITIN PROTEIN LIGASE SIAH"/>
    <property type="match status" value="1"/>
</dbReference>
<evidence type="ECO:0000313" key="2">
    <source>
        <dbReference type="Proteomes" id="UP001162156"/>
    </source>
</evidence>
<dbReference type="GO" id="GO:0005737">
    <property type="term" value="C:cytoplasm"/>
    <property type="evidence" value="ECO:0007669"/>
    <property type="project" value="TreeGrafter"/>
</dbReference>
<dbReference type="Pfam" id="PF21361">
    <property type="entry name" value="Sina_ZnF"/>
    <property type="match status" value="1"/>
</dbReference>
<organism evidence="1 2">
    <name type="scientific">Rhamnusium bicolor</name>
    <dbReference type="NCBI Taxonomy" id="1586634"/>
    <lineage>
        <taxon>Eukaryota</taxon>
        <taxon>Metazoa</taxon>
        <taxon>Ecdysozoa</taxon>
        <taxon>Arthropoda</taxon>
        <taxon>Hexapoda</taxon>
        <taxon>Insecta</taxon>
        <taxon>Pterygota</taxon>
        <taxon>Neoptera</taxon>
        <taxon>Endopterygota</taxon>
        <taxon>Coleoptera</taxon>
        <taxon>Polyphaga</taxon>
        <taxon>Cucujiformia</taxon>
        <taxon>Chrysomeloidea</taxon>
        <taxon>Cerambycidae</taxon>
        <taxon>Lepturinae</taxon>
        <taxon>Rhagiini</taxon>
        <taxon>Rhamnusium</taxon>
    </lineage>
</organism>
<dbReference type="InterPro" id="IPR013083">
    <property type="entry name" value="Znf_RING/FYVE/PHD"/>
</dbReference>
<dbReference type="InterPro" id="IPR052088">
    <property type="entry name" value="E3_ubiquitin-ligase_SINA"/>
</dbReference>
<evidence type="ECO:0000313" key="1">
    <source>
        <dbReference type="EMBL" id="KAJ8948899.1"/>
    </source>
</evidence>
<accession>A0AAV8YCY2</accession>
<dbReference type="GO" id="GO:0061630">
    <property type="term" value="F:ubiquitin protein ligase activity"/>
    <property type="evidence" value="ECO:0007669"/>
    <property type="project" value="TreeGrafter"/>
</dbReference>
<reference evidence="1" key="1">
    <citation type="journal article" date="2023" name="Insect Mol. Biol.">
        <title>Genome sequencing provides insights into the evolution of gene families encoding plant cell wall-degrading enzymes in longhorned beetles.</title>
        <authorList>
            <person name="Shin N.R."/>
            <person name="Okamura Y."/>
            <person name="Kirsch R."/>
            <person name="Pauchet Y."/>
        </authorList>
    </citation>
    <scope>NUCLEOTIDE SEQUENCE</scope>
    <source>
        <strain evidence="1">RBIC_L_NR</strain>
    </source>
</reference>
<dbReference type="Proteomes" id="UP001162156">
    <property type="component" value="Unassembled WGS sequence"/>
</dbReference>
<dbReference type="Gene3D" id="3.30.40.10">
    <property type="entry name" value="Zinc/RING finger domain, C3HC4 (zinc finger)"/>
    <property type="match status" value="1"/>
</dbReference>
<gene>
    <name evidence="1" type="ORF">NQ314_008333</name>
</gene>
<dbReference type="EMBL" id="JANEYF010002265">
    <property type="protein sequence ID" value="KAJ8948899.1"/>
    <property type="molecule type" value="Genomic_DNA"/>
</dbReference>
<proteinExistence type="predicted"/>
<dbReference type="PANTHER" id="PTHR10315:SF117">
    <property type="entry name" value="RING-TYPE E3 UBIQUITIN TRANSFERASE"/>
    <property type="match status" value="1"/>
</dbReference>
<dbReference type="AlphaFoldDB" id="A0AAV8YCY2"/>